<reference evidence="1 2" key="1">
    <citation type="submission" date="2020-11" db="EMBL/GenBank/DDBJ databases">
        <title>WGS of Herminiimonas contaminans strain Marseille-Q4544 isolated from planarians Schmidtea mediterranea.</title>
        <authorList>
            <person name="Kangale L."/>
        </authorList>
    </citation>
    <scope>NUCLEOTIDE SEQUENCE [LARGE SCALE GENOMIC DNA]</scope>
    <source>
        <strain evidence="1 2">Marseille-Q4544</strain>
    </source>
</reference>
<evidence type="ECO:0008006" key="3">
    <source>
        <dbReference type="Google" id="ProtNLM"/>
    </source>
</evidence>
<dbReference type="RefSeq" id="WP_195876254.1">
    <property type="nucleotide sequence ID" value="NZ_JADOEL010000015.1"/>
</dbReference>
<evidence type="ECO:0000313" key="1">
    <source>
        <dbReference type="EMBL" id="MBF8179142.1"/>
    </source>
</evidence>
<protein>
    <recommendedName>
        <fullName evidence="3">SOS response associated peptidase (SRAP)</fullName>
    </recommendedName>
</protein>
<name>A0ABS0EWC3_9BURK</name>
<gene>
    <name evidence="1" type="ORF">IXC47_15770</name>
</gene>
<sequence>MCVNFQPPTPELLNAVMGTLIDLHDVERWKPETWKDYAAPIVRRSAGGQREGLLATYGMVPRKRIPVGVRPFDTMNARSETVGQLRSFSGACVNAGQNPLKFGGV</sequence>
<evidence type="ECO:0000313" key="2">
    <source>
        <dbReference type="Proteomes" id="UP000657372"/>
    </source>
</evidence>
<dbReference type="Proteomes" id="UP000657372">
    <property type="component" value="Unassembled WGS sequence"/>
</dbReference>
<comment type="caution">
    <text evidence="1">The sequence shown here is derived from an EMBL/GenBank/DDBJ whole genome shotgun (WGS) entry which is preliminary data.</text>
</comment>
<accession>A0ABS0EWC3</accession>
<dbReference type="Gene3D" id="3.90.1680.10">
    <property type="entry name" value="SOS response associated peptidase-like"/>
    <property type="match status" value="1"/>
</dbReference>
<dbReference type="InterPro" id="IPR036590">
    <property type="entry name" value="SRAP-like"/>
</dbReference>
<dbReference type="SUPFAM" id="SSF143081">
    <property type="entry name" value="BB1717-like"/>
    <property type="match status" value="1"/>
</dbReference>
<dbReference type="EMBL" id="JADOEL010000015">
    <property type="protein sequence ID" value="MBF8179142.1"/>
    <property type="molecule type" value="Genomic_DNA"/>
</dbReference>
<proteinExistence type="predicted"/>
<organism evidence="1 2">
    <name type="scientific">Herminiimonas contaminans</name>
    <dbReference type="NCBI Taxonomy" id="1111140"/>
    <lineage>
        <taxon>Bacteria</taxon>
        <taxon>Pseudomonadati</taxon>
        <taxon>Pseudomonadota</taxon>
        <taxon>Betaproteobacteria</taxon>
        <taxon>Burkholderiales</taxon>
        <taxon>Oxalobacteraceae</taxon>
        <taxon>Herminiimonas</taxon>
    </lineage>
</organism>
<keyword evidence="2" id="KW-1185">Reference proteome</keyword>